<proteinExistence type="predicted"/>
<sequence>MAWWEGMVTSELLKLEPGEIERILNSAFSQISHEQFMAATRAIKTEATRRGLLKVNQSA</sequence>
<dbReference type="AlphaFoldDB" id="A0A0F9QKT7"/>
<evidence type="ECO:0000313" key="1">
    <source>
        <dbReference type="EMBL" id="KKN13741.1"/>
    </source>
</evidence>
<dbReference type="EMBL" id="LAZR01003889">
    <property type="protein sequence ID" value="KKN13741.1"/>
    <property type="molecule type" value="Genomic_DNA"/>
</dbReference>
<organism evidence="1">
    <name type="scientific">marine sediment metagenome</name>
    <dbReference type="NCBI Taxonomy" id="412755"/>
    <lineage>
        <taxon>unclassified sequences</taxon>
        <taxon>metagenomes</taxon>
        <taxon>ecological metagenomes</taxon>
    </lineage>
</organism>
<name>A0A0F9QKT7_9ZZZZ</name>
<gene>
    <name evidence="1" type="ORF">LCGC14_1003230</name>
</gene>
<accession>A0A0F9QKT7</accession>
<protein>
    <submittedName>
        <fullName evidence="1">Uncharacterized protein</fullName>
    </submittedName>
</protein>
<comment type="caution">
    <text evidence="1">The sequence shown here is derived from an EMBL/GenBank/DDBJ whole genome shotgun (WGS) entry which is preliminary data.</text>
</comment>
<reference evidence="1" key="1">
    <citation type="journal article" date="2015" name="Nature">
        <title>Complex archaea that bridge the gap between prokaryotes and eukaryotes.</title>
        <authorList>
            <person name="Spang A."/>
            <person name="Saw J.H."/>
            <person name="Jorgensen S.L."/>
            <person name="Zaremba-Niedzwiedzka K."/>
            <person name="Martijn J."/>
            <person name="Lind A.E."/>
            <person name="van Eijk R."/>
            <person name="Schleper C."/>
            <person name="Guy L."/>
            <person name="Ettema T.J."/>
        </authorList>
    </citation>
    <scope>NUCLEOTIDE SEQUENCE</scope>
</reference>